<dbReference type="AlphaFoldDB" id="A0A8A1MJQ5"/>
<organism evidence="2 3">
    <name type="scientific">Ajellomyces capsulatus</name>
    <name type="common">Darling's disease fungus</name>
    <name type="synonym">Histoplasma capsulatum</name>
    <dbReference type="NCBI Taxonomy" id="5037"/>
    <lineage>
        <taxon>Eukaryota</taxon>
        <taxon>Fungi</taxon>
        <taxon>Dikarya</taxon>
        <taxon>Ascomycota</taxon>
        <taxon>Pezizomycotina</taxon>
        <taxon>Eurotiomycetes</taxon>
        <taxon>Eurotiomycetidae</taxon>
        <taxon>Onygenales</taxon>
        <taxon>Ajellomycetaceae</taxon>
        <taxon>Histoplasma</taxon>
    </lineage>
</organism>
<feature type="region of interest" description="Disordered" evidence="1">
    <location>
        <begin position="81"/>
        <end position="108"/>
    </location>
</feature>
<dbReference type="VEuPathDB" id="FungiDB:I7I51_06980"/>
<feature type="compositionally biased region" description="Basic and acidic residues" evidence="1">
    <location>
        <begin position="82"/>
        <end position="92"/>
    </location>
</feature>
<name>A0A8A1MJQ5_AJECA</name>
<accession>A0A8A1MJQ5</accession>
<evidence type="ECO:0000256" key="1">
    <source>
        <dbReference type="SAM" id="MobiDB-lite"/>
    </source>
</evidence>
<protein>
    <submittedName>
        <fullName evidence="2">Uncharacterized protein</fullName>
    </submittedName>
</protein>
<evidence type="ECO:0000313" key="2">
    <source>
        <dbReference type="EMBL" id="QSS66129.1"/>
    </source>
</evidence>
<gene>
    <name evidence="2" type="ORF">I7I51_06980</name>
</gene>
<proteinExistence type="predicted"/>
<evidence type="ECO:0000313" key="3">
    <source>
        <dbReference type="Proteomes" id="UP000663671"/>
    </source>
</evidence>
<sequence length="170" mass="18750">MESKARSTVDDDIIAGAWPDSLGLSPHTLLRGQPAYRPIDCHSRSIRDLAARELQNRQQRTVDFSRDVAVWEWNEFFAVEPQPRDGRSDCRQQTRNPPPAISAITTSTPSNIPGATDYFCPFSRKPGGPSPTLGTTPRHVRKPSLVLVLGPATCATSGFTIETRQRRAPA</sequence>
<reference evidence="2" key="1">
    <citation type="submission" date="2021-01" db="EMBL/GenBank/DDBJ databases">
        <title>Chromosome-level genome assembly of a human fungal pathogen reveals clustering of transcriptionally co-regulated genes.</title>
        <authorList>
            <person name="Voorhies M."/>
            <person name="Cohen S."/>
            <person name="Shea T.P."/>
            <person name="Petrus S."/>
            <person name="Munoz J.F."/>
            <person name="Poplawski S."/>
            <person name="Goldman W.E."/>
            <person name="Michael T."/>
            <person name="Cuomo C.A."/>
            <person name="Sil A."/>
            <person name="Beyhan S."/>
        </authorList>
    </citation>
    <scope>NUCLEOTIDE SEQUENCE</scope>
    <source>
        <strain evidence="2">WU24</strain>
    </source>
</reference>
<dbReference type="EMBL" id="CP069115">
    <property type="protein sequence ID" value="QSS66129.1"/>
    <property type="molecule type" value="Genomic_DNA"/>
</dbReference>
<dbReference type="Proteomes" id="UP000663671">
    <property type="component" value="Chromosome 3"/>
</dbReference>